<comment type="caution">
    <text evidence="1">The sequence shown here is derived from an EMBL/GenBank/DDBJ whole genome shotgun (WGS) entry which is preliminary data.</text>
</comment>
<evidence type="ECO:0000313" key="1">
    <source>
        <dbReference type="EMBL" id="OWU73668.1"/>
    </source>
</evidence>
<sequence length="66" mass="7045">MGQRHLAVARKIPGAALQAMDGGGQYIMCHDATLLHGPAAHPLLLHRPGWSDDRLSVLPRRSAASP</sequence>
<accession>A0A225NMI9</accession>
<gene>
    <name evidence="1" type="ORF">ATO3_13660</name>
</gene>
<keyword evidence="2" id="KW-1185">Reference proteome</keyword>
<dbReference type="AlphaFoldDB" id="A0A225NMI9"/>
<dbReference type="Proteomes" id="UP000215377">
    <property type="component" value="Unassembled WGS sequence"/>
</dbReference>
<proteinExistence type="predicted"/>
<name>A0A225NMI9_9RHOB</name>
<evidence type="ECO:0000313" key="2">
    <source>
        <dbReference type="Proteomes" id="UP000215377"/>
    </source>
</evidence>
<protein>
    <submittedName>
        <fullName evidence="1">Uncharacterized protein</fullName>
    </submittedName>
</protein>
<organism evidence="1 2">
    <name type="scientific">Marinibacterium profundimaris</name>
    <dbReference type="NCBI Taxonomy" id="1679460"/>
    <lineage>
        <taxon>Bacteria</taxon>
        <taxon>Pseudomonadati</taxon>
        <taxon>Pseudomonadota</taxon>
        <taxon>Alphaproteobacteria</taxon>
        <taxon>Rhodobacterales</taxon>
        <taxon>Paracoccaceae</taxon>
        <taxon>Marinibacterium</taxon>
    </lineage>
</organism>
<reference evidence="1 2" key="1">
    <citation type="submission" date="2013-04" db="EMBL/GenBank/DDBJ databases">
        <title>Oceanicola sp. 22II1-22F33 Genome Sequencing.</title>
        <authorList>
            <person name="Lai Q."/>
            <person name="Li G."/>
            <person name="Shao Z."/>
        </authorList>
    </citation>
    <scope>NUCLEOTIDE SEQUENCE [LARGE SCALE GENOMIC DNA]</scope>
    <source>
        <strain evidence="1 2">22II1-22F33</strain>
    </source>
</reference>
<dbReference type="EMBL" id="AQQR01000004">
    <property type="protein sequence ID" value="OWU73668.1"/>
    <property type="molecule type" value="Genomic_DNA"/>
</dbReference>